<evidence type="ECO:0000313" key="2">
    <source>
        <dbReference type="EMBL" id="PQQ03944.1"/>
    </source>
</evidence>
<dbReference type="STRING" id="2094558.A0A314YI20"/>
<dbReference type="OrthoDB" id="8062037at2759"/>
<sequence>MVVRKRVASGFKAQRAAAAAGSGDSVRLVKGRAGQNGNSQSDGDAEGKKINSGSKGESFSVSKIWLWPKKGKFPTSSETHMGTSSVTVGLPWSDRSQVT</sequence>
<name>A0A314YI20_PRUYE</name>
<feature type="compositionally biased region" description="Low complexity" evidence="1">
    <location>
        <begin position="8"/>
        <end position="25"/>
    </location>
</feature>
<comment type="caution">
    <text evidence="2">The sequence shown here is derived from an EMBL/GenBank/DDBJ whole genome shotgun (WGS) entry which is preliminary data.</text>
</comment>
<reference evidence="2 3" key="1">
    <citation type="submission" date="2018-02" db="EMBL/GenBank/DDBJ databases">
        <title>Draft genome of wild Prunus yedoensis var. nudiflora.</title>
        <authorList>
            <person name="Baek S."/>
            <person name="Kim J.-H."/>
            <person name="Choi K."/>
            <person name="Kim G.-B."/>
            <person name="Cho A."/>
            <person name="Jang H."/>
            <person name="Shin C.-H."/>
            <person name="Yu H.-J."/>
            <person name="Mun J.-H."/>
        </authorList>
    </citation>
    <scope>NUCLEOTIDE SEQUENCE [LARGE SCALE GENOMIC DNA]</scope>
    <source>
        <strain evidence="3">cv. Jeju island</strain>
        <tissue evidence="2">Leaf</tissue>
    </source>
</reference>
<dbReference type="AlphaFoldDB" id="A0A314YI20"/>
<organism evidence="2 3">
    <name type="scientific">Prunus yedoensis var. nudiflora</name>
    <dbReference type="NCBI Taxonomy" id="2094558"/>
    <lineage>
        <taxon>Eukaryota</taxon>
        <taxon>Viridiplantae</taxon>
        <taxon>Streptophyta</taxon>
        <taxon>Embryophyta</taxon>
        <taxon>Tracheophyta</taxon>
        <taxon>Spermatophyta</taxon>
        <taxon>Magnoliopsida</taxon>
        <taxon>eudicotyledons</taxon>
        <taxon>Gunneridae</taxon>
        <taxon>Pentapetalae</taxon>
        <taxon>rosids</taxon>
        <taxon>fabids</taxon>
        <taxon>Rosales</taxon>
        <taxon>Rosaceae</taxon>
        <taxon>Amygdaloideae</taxon>
        <taxon>Amygdaleae</taxon>
        <taxon>Prunus</taxon>
    </lineage>
</organism>
<feature type="region of interest" description="Disordered" evidence="1">
    <location>
        <begin position="1"/>
        <end position="58"/>
    </location>
</feature>
<proteinExistence type="predicted"/>
<gene>
    <name evidence="2" type="ORF">Pyn_19309</name>
</gene>
<feature type="region of interest" description="Disordered" evidence="1">
    <location>
        <begin position="73"/>
        <end position="99"/>
    </location>
</feature>
<protein>
    <submittedName>
        <fullName evidence="2">RING-H2 finger protein ATL46</fullName>
    </submittedName>
</protein>
<accession>A0A314YI20</accession>
<dbReference type="EMBL" id="PJQY01001294">
    <property type="protein sequence ID" value="PQQ03944.1"/>
    <property type="molecule type" value="Genomic_DNA"/>
</dbReference>
<feature type="compositionally biased region" description="Polar residues" evidence="1">
    <location>
        <begin position="74"/>
        <end position="87"/>
    </location>
</feature>
<evidence type="ECO:0000313" key="3">
    <source>
        <dbReference type="Proteomes" id="UP000250321"/>
    </source>
</evidence>
<dbReference type="Proteomes" id="UP000250321">
    <property type="component" value="Unassembled WGS sequence"/>
</dbReference>
<evidence type="ECO:0000256" key="1">
    <source>
        <dbReference type="SAM" id="MobiDB-lite"/>
    </source>
</evidence>
<keyword evidence="3" id="KW-1185">Reference proteome</keyword>